<reference evidence="3 4" key="1">
    <citation type="submission" date="2017-06" db="EMBL/GenBank/DDBJ databases">
        <title>Cmopartive genomic analysis of Ambrosia Fusariam Clade fungi.</title>
        <authorList>
            <person name="Stajich J.E."/>
            <person name="Carrillo J."/>
            <person name="Kijimoto T."/>
            <person name="Eskalen A."/>
            <person name="O'Donnell K."/>
            <person name="Kasson M."/>
        </authorList>
    </citation>
    <scope>NUCLEOTIDE SEQUENCE [LARGE SCALE GENOMIC DNA]</scope>
    <source>
        <strain evidence="3 4">NRRL 20438</strain>
    </source>
</reference>
<feature type="region of interest" description="Disordered" evidence="2">
    <location>
        <begin position="297"/>
        <end position="330"/>
    </location>
</feature>
<dbReference type="Proteomes" id="UP000288429">
    <property type="component" value="Unassembled WGS sequence"/>
</dbReference>
<evidence type="ECO:0000256" key="1">
    <source>
        <dbReference type="SAM" id="Coils"/>
    </source>
</evidence>
<evidence type="ECO:0000313" key="4">
    <source>
        <dbReference type="Proteomes" id="UP000288429"/>
    </source>
</evidence>
<keyword evidence="4" id="KW-1185">Reference proteome</keyword>
<organism evidence="3 4">
    <name type="scientific">Fusarium ambrosium</name>
    <dbReference type="NCBI Taxonomy" id="131363"/>
    <lineage>
        <taxon>Eukaryota</taxon>
        <taxon>Fungi</taxon>
        <taxon>Dikarya</taxon>
        <taxon>Ascomycota</taxon>
        <taxon>Pezizomycotina</taxon>
        <taxon>Sordariomycetes</taxon>
        <taxon>Hypocreomycetidae</taxon>
        <taxon>Hypocreales</taxon>
        <taxon>Nectriaceae</taxon>
        <taxon>Fusarium</taxon>
        <taxon>Fusarium solani species complex</taxon>
    </lineage>
</organism>
<evidence type="ECO:0000256" key="2">
    <source>
        <dbReference type="SAM" id="MobiDB-lite"/>
    </source>
</evidence>
<feature type="coiled-coil region" evidence="1">
    <location>
        <begin position="60"/>
        <end position="94"/>
    </location>
</feature>
<evidence type="ECO:0000313" key="3">
    <source>
        <dbReference type="EMBL" id="RSL93133.1"/>
    </source>
</evidence>
<name>A0A428STP7_9HYPO</name>
<feature type="region of interest" description="Disordered" evidence="2">
    <location>
        <begin position="177"/>
        <end position="199"/>
    </location>
</feature>
<sequence length="330" mass="36450">MADSNPDIVNLLRTSLTRWDQYLRKIYEPDDVFQEKRNKISDQSKKRLEEFALNPPNDNITILQQALLSDDREIERLELEHAAMKARKLKLQGEAAEGVAGRILGDLVDILGLPVMQRLASGLLPAQQEQGATSKLLNKSDCHSTAAGPAVVIEEGSTPSSKYYNTRSRSRLCQRTPTASNIPAGEGKGVDDTEAAKPKTADTKTIAILQRNSDKAAIQKPCTTQQSKDIRFAINGQAARIMVRWDAVRLLWVCAVHFPQGQATPAGLDMMVRRSVIPTFIRLVGRRQVENRLEYLTTASEDSQPSSGGCRLSQSSGEESNKNISNPKQN</sequence>
<feature type="compositionally biased region" description="Basic and acidic residues" evidence="2">
    <location>
        <begin position="188"/>
        <end position="199"/>
    </location>
</feature>
<comment type="caution">
    <text evidence="3">The sequence shown here is derived from an EMBL/GenBank/DDBJ whole genome shotgun (WGS) entry which is preliminary data.</text>
</comment>
<gene>
    <name evidence="3" type="ORF">CDV31_014848</name>
</gene>
<protein>
    <submittedName>
        <fullName evidence="3">Uncharacterized protein</fullName>
    </submittedName>
</protein>
<proteinExistence type="predicted"/>
<dbReference type="EMBL" id="NIZV01000356">
    <property type="protein sequence ID" value="RSL93133.1"/>
    <property type="molecule type" value="Genomic_DNA"/>
</dbReference>
<keyword evidence="1" id="KW-0175">Coiled coil</keyword>
<dbReference type="AlphaFoldDB" id="A0A428STP7"/>
<accession>A0A428STP7</accession>